<accession>A0A9X2PQW6</accession>
<evidence type="ECO:0000313" key="3">
    <source>
        <dbReference type="EMBL" id="MCS3711222.1"/>
    </source>
</evidence>
<evidence type="ECO:0000313" key="5">
    <source>
        <dbReference type="EMBL" id="MCS4122805.1"/>
    </source>
</evidence>
<dbReference type="Proteomes" id="UP001155027">
    <property type="component" value="Unassembled WGS sequence"/>
</dbReference>
<protein>
    <recommendedName>
        <fullName evidence="8">Lipoprotein</fullName>
    </recommendedName>
</protein>
<comment type="caution">
    <text evidence="5">The sequence shown here is derived from an EMBL/GenBank/DDBJ whole genome shotgun (WGS) entry which is preliminary data.</text>
</comment>
<name>A0A9X2PQW6_9BACT</name>
<dbReference type="EMBL" id="JANUBL010000010">
    <property type="protein sequence ID" value="MCS4122805.1"/>
    <property type="molecule type" value="Genomic_DNA"/>
</dbReference>
<organism evidence="5 7">
    <name type="scientific">Salinibacter ruber</name>
    <dbReference type="NCBI Taxonomy" id="146919"/>
    <lineage>
        <taxon>Bacteria</taxon>
        <taxon>Pseudomonadati</taxon>
        <taxon>Rhodothermota</taxon>
        <taxon>Rhodothermia</taxon>
        <taxon>Rhodothermales</taxon>
        <taxon>Salinibacteraceae</taxon>
        <taxon>Salinibacter</taxon>
    </lineage>
</organism>
<dbReference type="EMBL" id="JANTZM010000013">
    <property type="protein sequence ID" value="MCS4158673.1"/>
    <property type="molecule type" value="Genomic_DNA"/>
</dbReference>
<dbReference type="AlphaFoldDB" id="A0A9X2PQW6"/>
<evidence type="ECO:0000313" key="6">
    <source>
        <dbReference type="EMBL" id="MCS4158673.1"/>
    </source>
</evidence>
<feature type="compositionally biased region" description="Basic and acidic residues" evidence="1">
    <location>
        <begin position="50"/>
        <end position="63"/>
    </location>
</feature>
<dbReference type="RefSeq" id="WP_011404731.1">
    <property type="nucleotide sequence ID" value="NZ_CALTRV010000006.1"/>
</dbReference>
<dbReference type="Proteomes" id="UP001155010">
    <property type="component" value="Unassembled WGS sequence"/>
</dbReference>
<evidence type="ECO:0008006" key="8">
    <source>
        <dbReference type="Google" id="ProtNLM"/>
    </source>
</evidence>
<dbReference type="Proteomes" id="UP001155144">
    <property type="component" value="Unassembled WGS sequence"/>
</dbReference>
<dbReference type="PROSITE" id="PS51257">
    <property type="entry name" value="PROKAR_LIPOPROTEIN"/>
    <property type="match status" value="1"/>
</dbReference>
<dbReference type="EMBL" id="JANUAU010000001">
    <property type="protein sequence ID" value="MCS3676370.1"/>
    <property type="molecule type" value="Genomic_DNA"/>
</dbReference>
<dbReference type="GeneID" id="83728940"/>
<dbReference type="Proteomes" id="UP001155110">
    <property type="component" value="Unassembled WGS sequence"/>
</dbReference>
<feature type="compositionally biased region" description="Basic and acidic residues" evidence="1">
    <location>
        <begin position="33"/>
        <end position="42"/>
    </location>
</feature>
<evidence type="ECO:0000313" key="7">
    <source>
        <dbReference type="Proteomes" id="UP001155144"/>
    </source>
</evidence>
<evidence type="ECO:0000313" key="2">
    <source>
        <dbReference type="EMBL" id="MCS3676370.1"/>
    </source>
</evidence>
<gene>
    <name evidence="5" type="ORF">GGP45_003172</name>
    <name evidence="3" type="ORF">GGP61_002853</name>
    <name evidence="2" type="ORF">GGP71_000266</name>
    <name evidence="4" type="ORF">GGP83_001841</name>
    <name evidence="6" type="ORF">GGP99_002650</name>
</gene>
<evidence type="ECO:0000313" key="4">
    <source>
        <dbReference type="EMBL" id="MCS3951885.1"/>
    </source>
</evidence>
<dbReference type="EMBL" id="JANUBB010000007">
    <property type="protein sequence ID" value="MCS3951885.1"/>
    <property type="molecule type" value="Genomic_DNA"/>
</dbReference>
<sequence>MKRTLAAGAFSLAIGAVSLLLLASVVYSCRSGGDPHHERSDASLDTPPVEDARSAPPDHRASA</sequence>
<dbReference type="EMBL" id="JANUAE010000011">
    <property type="protein sequence ID" value="MCS3711222.1"/>
    <property type="molecule type" value="Genomic_DNA"/>
</dbReference>
<proteinExistence type="predicted"/>
<reference evidence="5" key="1">
    <citation type="submission" date="2022-08" db="EMBL/GenBank/DDBJ databases">
        <title>Genomic Encyclopedia of Type Strains, Phase V (KMG-V): Genome sequencing to study the core and pangenomes of soil and plant-associated prokaryotes.</title>
        <authorList>
            <person name="Whitman W."/>
        </authorList>
    </citation>
    <scope>NUCLEOTIDE SEQUENCE</scope>
    <source>
        <strain evidence="2">0</strain>
        <strain evidence="4">SP2017</strain>
        <strain evidence="6">SP3002</strain>
        <strain evidence="5">SP3026</strain>
        <strain evidence="3">SP3049</strain>
    </source>
</reference>
<dbReference type="Proteomes" id="UP001155057">
    <property type="component" value="Unassembled WGS sequence"/>
</dbReference>
<feature type="region of interest" description="Disordered" evidence="1">
    <location>
        <begin position="31"/>
        <end position="63"/>
    </location>
</feature>
<evidence type="ECO:0000256" key="1">
    <source>
        <dbReference type="SAM" id="MobiDB-lite"/>
    </source>
</evidence>